<dbReference type="EMBL" id="JACIEJ010000007">
    <property type="protein sequence ID" value="MBB3986606.1"/>
    <property type="molecule type" value="Genomic_DNA"/>
</dbReference>
<dbReference type="InterPro" id="IPR010710">
    <property type="entry name" value="DUF1289"/>
</dbReference>
<dbReference type="PANTHER" id="PTHR35175">
    <property type="entry name" value="DUF1289 DOMAIN-CONTAINING PROTEIN"/>
    <property type="match status" value="1"/>
</dbReference>
<proteinExistence type="predicted"/>
<accession>A0A7W6DRX7</accession>
<name>A0A7W6DRX7_9RHOB</name>
<protein>
    <recommendedName>
        <fullName evidence="3">DUF1289 domain-containing protein</fullName>
    </recommendedName>
</protein>
<comment type="caution">
    <text evidence="1">The sequence shown here is derived from an EMBL/GenBank/DDBJ whole genome shotgun (WGS) entry which is preliminary data.</text>
</comment>
<reference evidence="1 2" key="1">
    <citation type="submission" date="2020-08" db="EMBL/GenBank/DDBJ databases">
        <title>Genomic Encyclopedia of Type Strains, Phase IV (KMG-IV): sequencing the most valuable type-strain genomes for metagenomic binning, comparative biology and taxonomic classification.</title>
        <authorList>
            <person name="Goeker M."/>
        </authorList>
    </citation>
    <scope>NUCLEOTIDE SEQUENCE [LARGE SCALE GENOMIC DNA]</scope>
    <source>
        <strain evidence="1 2">DSM 102235</strain>
    </source>
</reference>
<evidence type="ECO:0008006" key="3">
    <source>
        <dbReference type="Google" id="ProtNLM"/>
    </source>
</evidence>
<organism evidence="1 2">
    <name type="scientific">Sagittula marina</name>
    <dbReference type="NCBI Taxonomy" id="943940"/>
    <lineage>
        <taxon>Bacteria</taxon>
        <taxon>Pseudomonadati</taxon>
        <taxon>Pseudomonadota</taxon>
        <taxon>Alphaproteobacteria</taxon>
        <taxon>Rhodobacterales</taxon>
        <taxon>Roseobacteraceae</taxon>
        <taxon>Sagittula</taxon>
    </lineage>
</organism>
<dbReference type="RefSeq" id="WP_183967147.1">
    <property type="nucleotide sequence ID" value="NZ_BAABBZ010000006.1"/>
</dbReference>
<dbReference type="PANTHER" id="PTHR35175:SF2">
    <property type="entry name" value="DUF1289 DOMAIN-CONTAINING PROTEIN"/>
    <property type="match status" value="1"/>
</dbReference>
<evidence type="ECO:0000313" key="2">
    <source>
        <dbReference type="Proteomes" id="UP000541426"/>
    </source>
</evidence>
<dbReference type="Pfam" id="PF06945">
    <property type="entry name" value="DUF1289"/>
    <property type="match status" value="1"/>
</dbReference>
<evidence type="ECO:0000313" key="1">
    <source>
        <dbReference type="EMBL" id="MBB3986606.1"/>
    </source>
</evidence>
<keyword evidence="2" id="KW-1185">Reference proteome</keyword>
<sequence length="79" mass="8818">MSEDIWKRDEVESPCINICVIHRREGICTGCLRTLDEIAGWGSKSPESRAAILDALPNRRAALKKRRGGRAARLKDTKA</sequence>
<dbReference type="AlphaFoldDB" id="A0A7W6DRX7"/>
<dbReference type="Proteomes" id="UP000541426">
    <property type="component" value="Unassembled WGS sequence"/>
</dbReference>
<gene>
    <name evidence="1" type="ORF">GGQ68_002949</name>
</gene>